<keyword evidence="1" id="KW-0812">Transmembrane</keyword>
<dbReference type="InParanoid" id="A0A423PVC8"/>
<dbReference type="Pfam" id="PF14019">
    <property type="entry name" value="DUF4235"/>
    <property type="match status" value="1"/>
</dbReference>
<feature type="transmembrane region" description="Helical" evidence="1">
    <location>
        <begin position="56"/>
        <end position="78"/>
    </location>
</feature>
<evidence type="ECO:0008006" key="4">
    <source>
        <dbReference type="Google" id="ProtNLM"/>
    </source>
</evidence>
<reference evidence="2 3" key="1">
    <citation type="submission" date="2013-10" db="EMBL/GenBank/DDBJ databases">
        <title>Salinisphaera japonica YTM-1 Genome Sequencing.</title>
        <authorList>
            <person name="Lai Q."/>
            <person name="Li C."/>
            <person name="Shao Z."/>
        </authorList>
    </citation>
    <scope>NUCLEOTIDE SEQUENCE [LARGE SCALE GENOMIC DNA]</scope>
    <source>
        <strain evidence="2 3">YTM-1</strain>
    </source>
</reference>
<proteinExistence type="predicted"/>
<comment type="caution">
    <text evidence="2">The sequence shown here is derived from an EMBL/GenBank/DDBJ whole genome shotgun (WGS) entry which is preliminary data.</text>
</comment>
<dbReference type="AlphaFoldDB" id="A0A423PVC8"/>
<protein>
    <recommendedName>
        <fullName evidence="4">DUF4235 domain-containing protein</fullName>
    </recommendedName>
</protein>
<dbReference type="OrthoDB" id="6293727at2"/>
<name>A0A423PVC8_9GAMM</name>
<evidence type="ECO:0000313" key="3">
    <source>
        <dbReference type="Proteomes" id="UP000285310"/>
    </source>
</evidence>
<gene>
    <name evidence="2" type="ORF">SAJA_06000</name>
</gene>
<keyword evidence="1" id="KW-1133">Transmembrane helix</keyword>
<sequence>MNQADKERIVWAALSAGAVIGASMVARKSADRAWRQLRGDTPPKDAAEPSNSWRDLILWAGASGLSVALARFVAQGIVSKLWRKRLGRRPPGQ</sequence>
<keyword evidence="1" id="KW-0472">Membrane</keyword>
<dbReference type="InterPro" id="IPR025329">
    <property type="entry name" value="DUF4235"/>
</dbReference>
<accession>A0A423PVC8</accession>
<dbReference type="RefSeq" id="WP_123657731.1">
    <property type="nucleotide sequence ID" value="NZ_AYKG01000014.1"/>
</dbReference>
<evidence type="ECO:0000256" key="1">
    <source>
        <dbReference type="SAM" id="Phobius"/>
    </source>
</evidence>
<organism evidence="2 3">
    <name type="scientific">Salinisphaera japonica YTM-1</name>
    <dbReference type="NCBI Taxonomy" id="1209778"/>
    <lineage>
        <taxon>Bacteria</taxon>
        <taxon>Pseudomonadati</taxon>
        <taxon>Pseudomonadota</taxon>
        <taxon>Gammaproteobacteria</taxon>
        <taxon>Salinisphaerales</taxon>
        <taxon>Salinisphaeraceae</taxon>
        <taxon>Salinisphaera</taxon>
    </lineage>
</organism>
<evidence type="ECO:0000313" key="2">
    <source>
        <dbReference type="EMBL" id="ROO29557.1"/>
    </source>
</evidence>
<keyword evidence="3" id="KW-1185">Reference proteome</keyword>
<dbReference type="EMBL" id="AYKG01000014">
    <property type="protein sequence ID" value="ROO29557.1"/>
    <property type="molecule type" value="Genomic_DNA"/>
</dbReference>
<dbReference type="Proteomes" id="UP000285310">
    <property type="component" value="Unassembled WGS sequence"/>
</dbReference>